<dbReference type="EMBL" id="AP018694">
    <property type="protein sequence ID" value="BBE16586.1"/>
    <property type="molecule type" value="Genomic_DNA"/>
</dbReference>
<dbReference type="PANTHER" id="PTHR43682">
    <property type="entry name" value="LACTATE UTILIZATION PROTEIN C"/>
    <property type="match status" value="1"/>
</dbReference>
<dbReference type="InterPro" id="IPR003741">
    <property type="entry name" value="LUD_dom"/>
</dbReference>
<dbReference type="InterPro" id="IPR024185">
    <property type="entry name" value="FTHF_cligase-like_sf"/>
</dbReference>
<keyword evidence="3" id="KW-1185">Reference proteome</keyword>
<dbReference type="RefSeq" id="WP_318349648.1">
    <property type="nucleotide sequence ID" value="NZ_AP018694.1"/>
</dbReference>
<feature type="domain" description="LUD" evidence="1">
    <location>
        <begin position="44"/>
        <end position="206"/>
    </location>
</feature>
<sequence>MDSARNNILARLKAAQDKRGEIGENIPDFTSPIYHPLNDSLSLEFKTNLEMIGGQVYLLRSKSEVTDQIKQICEEKHQDRIFCTDPKLQEILQDSIQIDSDENSFLTLNIGITGCEFLVAHLGSVMISSAQISGRRLNVFPETHVVIAHQSQLTDYLDGALEKLQNKYKNELPSLISNITGPSRTADIEKTLVMGMHGPKSLIVIISEEPI</sequence>
<dbReference type="Gene3D" id="3.40.50.10420">
    <property type="entry name" value="NagB/RpiA/CoA transferase-like"/>
    <property type="match status" value="1"/>
</dbReference>
<protein>
    <recommendedName>
        <fullName evidence="1">LUD domain-containing protein</fullName>
    </recommendedName>
</protein>
<dbReference type="Pfam" id="PF02589">
    <property type="entry name" value="LUD_dom"/>
    <property type="match status" value="1"/>
</dbReference>
<dbReference type="PANTHER" id="PTHR43682:SF1">
    <property type="entry name" value="LACTATE UTILIZATION PROTEIN C"/>
    <property type="match status" value="1"/>
</dbReference>
<evidence type="ECO:0000313" key="2">
    <source>
        <dbReference type="EMBL" id="BBE16586.1"/>
    </source>
</evidence>
<evidence type="ECO:0000259" key="1">
    <source>
        <dbReference type="Pfam" id="PF02589"/>
    </source>
</evidence>
<dbReference type="KEGG" id="anf:AQPE_0726"/>
<reference evidence="2" key="1">
    <citation type="journal article" date="2020" name="Int. J. Syst. Evol. Microbiol.">
        <title>Aquipluma nitroreducens gen. nov. sp. nov., a novel facultatively anaerobic bacterium isolated from a freshwater lake.</title>
        <authorList>
            <person name="Watanabe M."/>
            <person name="Kojima H."/>
            <person name="Fukui M."/>
        </authorList>
    </citation>
    <scope>NUCLEOTIDE SEQUENCE</scope>
    <source>
        <strain evidence="2">MeG22</strain>
    </source>
</reference>
<proteinExistence type="predicted"/>
<name>A0A5K7S4Y1_9BACT</name>
<dbReference type="SUPFAM" id="SSF100950">
    <property type="entry name" value="NagB/RpiA/CoA transferase-like"/>
    <property type="match status" value="1"/>
</dbReference>
<accession>A0A5K7S4Y1</accession>
<dbReference type="Proteomes" id="UP001193389">
    <property type="component" value="Chromosome"/>
</dbReference>
<evidence type="ECO:0000313" key="3">
    <source>
        <dbReference type="Proteomes" id="UP001193389"/>
    </source>
</evidence>
<dbReference type="AlphaFoldDB" id="A0A5K7S4Y1"/>
<gene>
    <name evidence="2" type="ORF">AQPE_0726</name>
</gene>
<organism evidence="2 3">
    <name type="scientific">Aquipluma nitroreducens</name>
    <dbReference type="NCBI Taxonomy" id="2010828"/>
    <lineage>
        <taxon>Bacteria</taxon>
        <taxon>Pseudomonadati</taxon>
        <taxon>Bacteroidota</taxon>
        <taxon>Bacteroidia</taxon>
        <taxon>Marinilabiliales</taxon>
        <taxon>Prolixibacteraceae</taxon>
        <taxon>Aquipluma</taxon>
    </lineage>
</organism>
<dbReference type="InterPro" id="IPR037171">
    <property type="entry name" value="NagB/RpiA_transferase-like"/>
</dbReference>